<evidence type="ECO:0000313" key="1">
    <source>
        <dbReference type="EMBL" id="KYF68511.1"/>
    </source>
</evidence>
<dbReference type="Proteomes" id="UP000075260">
    <property type="component" value="Unassembled WGS sequence"/>
</dbReference>
<evidence type="ECO:0000313" key="2">
    <source>
        <dbReference type="Proteomes" id="UP000075260"/>
    </source>
</evidence>
<gene>
    <name evidence="1" type="ORF">BE15_13505</name>
</gene>
<protein>
    <submittedName>
        <fullName evidence="1">Uncharacterized protein</fullName>
    </submittedName>
</protein>
<dbReference type="EMBL" id="JEMA01000565">
    <property type="protein sequence ID" value="KYF68511.1"/>
    <property type="molecule type" value="Genomic_DNA"/>
</dbReference>
<accession>A0A150QKK0</accession>
<name>A0A150QKK0_SORCE</name>
<sequence length="101" mass="10239">MREGHRDVIDARSQGAGLSAWRCAASSGDSLFRMIQPEEAGTAPASPARRSLTAPAALLAALALTRCGGAPPSLPVIDVARRAGKAPPADDLRGGAALPAR</sequence>
<proteinExistence type="predicted"/>
<reference evidence="1 2" key="1">
    <citation type="submission" date="2014-02" db="EMBL/GenBank/DDBJ databases">
        <title>The small core and large imbalanced accessory genome model reveals a collaborative survival strategy of Sorangium cellulosum strains in nature.</title>
        <authorList>
            <person name="Han K."/>
            <person name="Peng R."/>
            <person name="Blom J."/>
            <person name="Li Y.-Z."/>
        </authorList>
    </citation>
    <scope>NUCLEOTIDE SEQUENCE [LARGE SCALE GENOMIC DNA]</scope>
    <source>
        <strain evidence="1 2">So0008-312</strain>
    </source>
</reference>
<comment type="caution">
    <text evidence="1">The sequence shown here is derived from an EMBL/GenBank/DDBJ whole genome shotgun (WGS) entry which is preliminary data.</text>
</comment>
<dbReference type="AlphaFoldDB" id="A0A150QKK0"/>
<organism evidence="1 2">
    <name type="scientific">Sorangium cellulosum</name>
    <name type="common">Polyangium cellulosum</name>
    <dbReference type="NCBI Taxonomy" id="56"/>
    <lineage>
        <taxon>Bacteria</taxon>
        <taxon>Pseudomonadati</taxon>
        <taxon>Myxococcota</taxon>
        <taxon>Polyangia</taxon>
        <taxon>Polyangiales</taxon>
        <taxon>Polyangiaceae</taxon>
        <taxon>Sorangium</taxon>
    </lineage>
</organism>